<evidence type="ECO:0000256" key="2">
    <source>
        <dbReference type="ARBA" id="ARBA00004229"/>
    </source>
</evidence>
<keyword evidence="4" id="KW-0934">Plastid</keyword>
<dbReference type="Proteomes" id="UP000613740">
    <property type="component" value="Unassembled WGS sequence"/>
</dbReference>
<evidence type="ECO:0000313" key="11">
    <source>
        <dbReference type="Proteomes" id="UP000613740"/>
    </source>
</evidence>
<comment type="similarity">
    <text evidence="8">Belongs to the ELIP/psbS family.</text>
</comment>
<dbReference type="GO" id="GO:0016020">
    <property type="term" value="C:membrane"/>
    <property type="evidence" value="ECO:0007669"/>
    <property type="project" value="UniProtKB-SubCell"/>
</dbReference>
<dbReference type="PANTHER" id="PTHR14154">
    <property type="entry name" value="UPF0041 BRAIN PROTEIN 44-RELATED"/>
    <property type="match status" value="1"/>
</dbReference>
<evidence type="ECO:0000313" key="10">
    <source>
        <dbReference type="EMBL" id="KAG2438932.1"/>
    </source>
</evidence>
<dbReference type="Gene3D" id="1.10.3460.10">
    <property type="entry name" value="Chlorophyll a/b binding protein domain"/>
    <property type="match status" value="1"/>
</dbReference>
<keyword evidence="11" id="KW-1185">Reference proteome</keyword>
<evidence type="ECO:0000256" key="9">
    <source>
        <dbReference type="SAM" id="Phobius"/>
    </source>
</evidence>
<sequence>MATTVRAFTASPAGLSRVSLRRSPRSVLVRAAAEAEKRLQSPIVLPSGGDLKPKGLGDVVGMKGPAAEINNGRIAMVSVVTAVLGEITSGKSVGEQLAEQPVLVLMVITFITYASLMPIMLGSNTGEAFGPLTPWVEKINGRAAMMGLTSLILIEAIKGSALL</sequence>
<evidence type="ECO:0000256" key="3">
    <source>
        <dbReference type="ARBA" id="ARBA00022528"/>
    </source>
</evidence>
<dbReference type="EMBL" id="JAEHOD010000042">
    <property type="protein sequence ID" value="KAG2438932.1"/>
    <property type="molecule type" value="Genomic_DNA"/>
</dbReference>
<evidence type="ECO:0000256" key="7">
    <source>
        <dbReference type="ARBA" id="ARBA00023136"/>
    </source>
</evidence>
<keyword evidence="3" id="KW-0150">Chloroplast</keyword>
<feature type="transmembrane region" description="Helical" evidence="9">
    <location>
        <begin position="141"/>
        <end position="157"/>
    </location>
</feature>
<keyword evidence="5 9" id="KW-0812">Transmembrane</keyword>
<dbReference type="GO" id="GO:0009507">
    <property type="term" value="C:chloroplast"/>
    <property type="evidence" value="ECO:0007669"/>
    <property type="project" value="UniProtKB-SubCell"/>
</dbReference>
<dbReference type="AlphaFoldDB" id="A0A835T8C7"/>
<reference evidence="10" key="1">
    <citation type="journal article" date="2020" name="bioRxiv">
        <title>Comparative genomics of Chlamydomonas.</title>
        <authorList>
            <person name="Craig R.J."/>
            <person name="Hasan A.R."/>
            <person name="Ness R.W."/>
            <person name="Keightley P.D."/>
        </authorList>
    </citation>
    <scope>NUCLEOTIDE SEQUENCE</scope>
    <source>
        <strain evidence="10">CCAP 11/173</strain>
    </source>
</reference>
<proteinExistence type="inferred from homology"/>
<protein>
    <submittedName>
        <fullName evidence="10">Uncharacterized protein</fullName>
    </submittedName>
</protein>
<comment type="subcellular location">
    <subcellularLocation>
        <location evidence="1">Membrane</location>
        <topology evidence="1">Multi-pass membrane protein</topology>
    </subcellularLocation>
    <subcellularLocation>
        <location evidence="2">Plastid</location>
        <location evidence="2">Chloroplast</location>
    </subcellularLocation>
</comment>
<dbReference type="InterPro" id="IPR022796">
    <property type="entry name" value="Chloroa_b-bind"/>
</dbReference>
<name>A0A835T8C7_9CHLO</name>
<dbReference type="SUPFAM" id="SSF103511">
    <property type="entry name" value="Chlorophyll a-b binding protein"/>
    <property type="match status" value="2"/>
</dbReference>
<evidence type="ECO:0000256" key="1">
    <source>
        <dbReference type="ARBA" id="ARBA00004141"/>
    </source>
</evidence>
<dbReference type="OrthoDB" id="544474at2759"/>
<evidence type="ECO:0000256" key="6">
    <source>
        <dbReference type="ARBA" id="ARBA00022989"/>
    </source>
</evidence>
<dbReference type="Pfam" id="PF00504">
    <property type="entry name" value="Chloroa_b-bind"/>
    <property type="match status" value="1"/>
</dbReference>
<gene>
    <name evidence="10" type="ORF">HYH02_010726</name>
</gene>
<accession>A0A835T8C7</accession>
<evidence type="ECO:0000256" key="8">
    <source>
        <dbReference type="ARBA" id="ARBA00037956"/>
    </source>
</evidence>
<comment type="caution">
    <text evidence="10">The sequence shown here is derived from an EMBL/GenBank/DDBJ whole genome shotgun (WGS) entry which is preliminary data.</text>
</comment>
<evidence type="ECO:0000256" key="5">
    <source>
        <dbReference type="ARBA" id="ARBA00022692"/>
    </source>
</evidence>
<organism evidence="10 11">
    <name type="scientific">Chlamydomonas schloesseri</name>
    <dbReference type="NCBI Taxonomy" id="2026947"/>
    <lineage>
        <taxon>Eukaryota</taxon>
        <taxon>Viridiplantae</taxon>
        <taxon>Chlorophyta</taxon>
        <taxon>core chlorophytes</taxon>
        <taxon>Chlorophyceae</taxon>
        <taxon>CS clade</taxon>
        <taxon>Chlamydomonadales</taxon>
        <taxon>Chlamydomonadaceae</taxon>
        <taxon>Chlamydomonas</taxon>
    </lineage>
</organism>
<feature type="transmembrane region" description="Helical" evidence="9">
    <location>
        <begin position="102"/>
        <end position="121"/>
    </location>
</feature>
<evidence type="ECO:0000256" key="4">
    <source>
        <dbReference type="ARBA" id="ARBA00022640"/>
    </source>
</evidence>
<keyword evidence="7 9" id="KW-0472">Membrane</keyword>
<keyword evidence="6 9" id="KW-1133">Transmembrane helix</keyword>